<dbReference type="PANTHER" id="PTHR35526:SF3">
    <property type="entry name" value="ANTI-SIGMA-F FACTOR RSBW"/>
    <property type="match status" value="1"/>
</dbReference>
<keyword evidence="1" id="KW-0418">Kinase</keyword>
<dbReference type="InterPro" id="IPR050267">
    <property type="entry name" value="Anti-sigma-factor_SerPK"/>
</dbReference>
<organism evidence="3">
    <name type="scientific">Streptomyces sp. NBC_00093</name>
    <dbReference type="NCBI Taxonomy" id="2975649"/>
    <lineage>
        <taxon>Bacteria</taxon>
        <taxon>Bacillati</taxon>
        <taxon>Actinomycetota</taxon>
        <taxon>Actinomycetes</taxon>
        <taxon>Kitasatosporales</taxon>
        <taxon>Streptomycetaceae</taxon>
        <taxon>Streptomyces</taxon>
    </lineage>
</organism>
<dbReference type="InterPro" id="IPR036890">
    <property type="entry name" value="HATPase_C_sf"/>
</dbReference>
<evidence type="ECO:0000256" key="1">
    <source>
        <dbReference type="ARBA" id="ARBA00022527"/>
    </source>
</evidence>
<protein>
    <submittedName>
        <fullName evidence="3">ATP-binding protein</fullName>
    </submittedName>
</protein>
<keyword evidence="3" id="KW-0547">Nucleotide-binding</keyword>
<keyword evidence="1" id="KW-0808">Transferase</keyword>
<dbReference type="EMBL" id="CP108223">
    <property type="protein sequence ID" value="WTT23913.1"/>
    <property type="molecule type" value="Genomic_DNA"/>
</dbReference>
<dbReference type="PANTHER" id="PTHR35526">
    <property type="entry name" value="ANTI-SIGMA-F FACTOR RSBW-RELATED"/>
    <property type="match status" value="1"/>
</dbReference>
<dbReference type="GO" id="GO:0004674">
    <property type="term" value="F:protein serine/threonine kinase activity"/>
    <property type="evidence" value="ECO:0007669"/>
    <property type="project" value="UniProtKB-KW"/>
</dbReference>
<name>A0AAU2AHD7_9ACTN</name>
<dbReference type="GO" id="GO:0005524">
    <property type="term" value="F:ATP binding"/>
    <property type="evidence" value="ECO:0007669"/>
    <property type="project" value="UniProtKB-KW"/>
</dbReference>
<proteinExistence type="predicted"/>
<dbReference type="AlphaFoldDB" id="A0AAU2AHD7"/>
<dbReference type="InterPro" id="IPR003594">
    <property type="entry name" value="HATPase_dom"/>
</dbReference>
<keyword evidence="1" id="KW-0723">Serine/threonine-protein kinase</keyword>
<dbReference type="CDD" id="cd16936">
    <property type="entry name" value="HATPase_RsbW-like"/>
    <property type="match status" value="1"/>
</dbReference>
<feature type="domain" description="Histidine kinase/HSP90-like ATPase" evidence="2">
    <location>
        <begin position="30"/>
        <end position="127"/>
    </location>
</feature>
<dbReference type="Pfam" id="PF13581">
    <property type="entry name" value="HATPase_c_2"/>
    <property type="match status" value="1"/>
</dbReference>
<sequence length="152" mass="16373">MALYRLSGRNEAAKPRSTGYPGYSLTLARAPESAGEARRLVRVALAVWGLDAHADTAALLMSELVSNAIRHARGPAVRISVDRPAHDRVQLAVVDRAPAALPHLRTPSSDVIGGRGLLLVDELADRWGTDLKGTGPRRWGKRVWADVVVSRG</sequence>
<dbReference type="SUPFAM" id="SSF55874">
    <property type="entry name" value="ATPase domain of HSP90 chaperone/DNA topoisomerase II/histidine kinase"/>
    <property type="match status" value="1"/>
</dbReference>
<evidence type="ECO:0000259" key="2">
    <source>
        <dbReference type="Pfam" id="PF13581"/>
    </source>
</evidence>
<evidence type="ECO:0000313" key="3">
    <source>
        <dbReference type="EMBL" id="WTT23913.1"/>
    </source>
</evidence>
<accession>A0AAU2AHD7</accession>
<gene>
    <name evidence="3" type="ORF">OHA22_51055</name>
</gene>
<keyword evidence="3" id="KW-0067">ATP-binding</keyword>
<dbReference type="Gene3D" id="3.30.565.10">
    <property type="entry name" value="Histidine kinase-like ATPase, C-terminal domain"/>
    <property type="match status" value="1"/>
</dbReference>
<reference evidence="3" key="1">
    <citation type="submission" date="2022-10" db="EMBL/GenBank/DDBJ databases">
        <title>The complete genomes of actinobacterial strains from the NBC collection.</title>
        <authorList>
            <person name="Joergensen T.S."/>
            <person name="Alvarez Arevalo M."/>
            <person name="Sterndorff E.B."/>
            <person name="Faurdal D."/>
            <person name="Vuksanovic O."/>
            <person name="Mourched A.-S."/>
            <person name="Charusanti P."/>
            <person name="Shaw S."/>
            <person name="Blin K."/>
            <person name="Weber T."/>
        </authorList>
    </citation>
    <scope>NUCLEOTIDE SEQUENCE</scope>
    <source>
        <strain evidence="3">NBC_00093</strain>
    </source>
</reference>